<organism evidence="1 2">
    <name type="scientific">Williamsia herbipolensis</name>
    <dbReference type="NCBI Taxonomy" id="1603258"/>
    <lineage>
        <taxon>Bacteria</taxon>
        <taxon>Bacillati</taxon>
        <taxon>Actinomycetota</taxon>
        <taxon>Actinomycetes</taxon>
        <taxon>Mycobacteriales</taxon>
        <taxon>Nocardiaceae</taxon>
        <taxon>Williamsia</taxon>
    </lineage>
</organism>
<dbReference type="RefSeq" id="WP_328858107.1">
    <property type="nucleotide sequence ID" value="NZ_CP108021.1"/>
</dbReference>
<keyword evidence="2" id="KW-1185">Reference proteome</keyword>
<dbReference type="EMBL" id="CP108021">
    <property type="protein sequence ID" value="WUM20898.1"/>
    <property type="molecule type" value="Genomic_DNA"/>
</dbReference>
<sequence length="130" mass="15397">MTNDDYESRIFTLVSSLIEKTNQRTISWALVDDDTFEYAFTRSAVQVKSEDRDGRWPFYFTILDEQARPIEQVYESANSTYFQLDKLYQCASRSHRGLDEKIAEMLEELQKTDDPWASKRKTFKDDEPPF</sequence>
<evidence type="ECO:0000313" key="2">
    <source>
        <dbReference type="Proteomes" id="UP001432128"/>
    </source>
</evidence>
<evidence type="ECO:0008006" key="3">
    <source>
        <dbReference type="Google" id="ProtNLM"/>
    </source>
</evidence>
<reference evidence="1 2" key="1">
    <citation type="submission" date="2022-10" db="EMBL/GenBank/DDBJ databases">
        <title>The complete genomes of actinobacterial strains from the NBC collection.</title>
        <authorList>
            <person name="Joergensen T.S."/>
            <person name="Alvarez Arevalo M."/>
            <person name="Sterndorff E.B."/>
            <person name="Faurdal D."/>
            <person name="Vuksanovic O."/>
            <person name="Mourched A.-S."/>
            <person name="Charusanti P."/>
            <person name="Shaw S."/>
            <person name="Blin K."/>
            <person name="Weber T."/>
        </authorList>
    </citation>
    <scope>NUCLEOTIDE SEQUENCE [LARGE SCALE GENOMIC DNA]</scope>
    <source>
        <strain evidence="1 2">NBC_00319</strain>
    </source>
</reference>
<gene>
    <name evidence="1" type="ORF">OG579_03435</name>
</gene>
<dbReference type="KEGG" id="whr:OG579_03435"/>
<dbReference type="AlphaFoldDB" id="A0AAU4K462"/>
<protein>
    <recommendedName>
        <fullName evidence="3">Immunity protein 63 domain-containing protein</fullName>
    </recommendedName>
</protein>
<accession>A0AAU4K462</accession>
<proteinExistence type="predicted"/>
<dbReference type="Proteomes" id="UP001432128">
    <property type="component" value="Chromosome"/>
</dbReference>
<name>A0AAU4K462_9NOCA</name>
<evidence type="ECO:0000313" key="1">
    <source>
        <dbReference type="EMBL" id="WUM20898.1"/>
    </source>
</evidence>